<dbReference type="SUPFAM" id="SSF102405">
    <property type="entry name" value="MCP/YpsA-like"/>
    <property type="match status" value="1"/>
</dbReference>
<organism evidence="3 4">
    <name type="scientific">Anseongella ginsenosidimutans</name>
    <dbReference type="NCBI Taxonomy" id="496056"/>
    <lineage>
        <taxon>Bacteria</taxon>
        <taxon>Pseudomonadati</taxon>
        <taxon>Bacteroidota</taxon>
        <taxon>Sphingobacteriia</taxon>
        <taxon>Sphingobacteriales</taxon>
        <taxon>Sphingobacteriaceae</taxon>
        <taxon>Anseongella</taxon>
    </lineage>
</organism>
<dbReference type="Gene3D" id="3.40.50.450">
    <property type="match status" value="1"/>
</dbReference>
<dbReference type="EMBL" id="SMAD01000003">
    <property type="protein sequence ID" value="TCS88169.1"/>
    <property type="molecule type" value="Genomic_DNA"/>
</dbReference>
<evidence type="ECO:0000313" key="4">
    <source>
        <dbReference type="Proteomes" id="UP000295807"/>
    </source>
</evidence>
<dbReference type="Proteomes" id="UP000295807">
    <property type="component" value="Unassembled WGS sequence"/>
</dbReference>
<name>A0A4R3KUX0_9SPHI</name>
<keyword evidence="2" id="KW-0378">Hydrolase</keyword>
<proteinExistence type="inferred from homology"/>
<comment type="caution">
    <text evidence="3">The sequence shown here is derived from an EMBL/GenBank/DDBJ whole genome shotgun (WGS) entry which is preliminary data.</text>
</comment>
<dbReference type="AlphaFoldDB" id="A0A4R3KUX0"/>
<dbReference type="GO" id="GO:0009691">
    <property type="term" value="P:cytokinin biosynthetic process"/>
    <property type="evidence" value="ECO:0007669"/>
    <property type="project" value="UniProtKB-UniRule"/>
</dbReference>
<comment type="catalytic activity">
    <reaction evidence="1">
        <text>AMP + H2O = D-ribose 5-phosphate + adenine</text>
        <dbReference type="Rhea" id="RHEA:20129"/>
        <dbReference type="ChEBI" id="CHEBI:15377"/>
        <dbReference type="ChEBI" id="CHEBI:16708"/>
        <dbReference type="ChEBI" id="CHEBI:78346"/>
        <dbReference type="ChEBI" id="CHEBI:456215"/>
        <dbReference type="EC" id="3.2.2.4"/>
    </reaction>
</comment>
<dbReference type="RefSeq" id="WP_132128405.1">
    <property type="nucleotide sequence ID" value="NZ_CP042432.1"/>
</dbReference>
<evidence type="ECO:0000256" key="1">
    <source>
        <dbReference type="ARBA" id="ARBA00000274"/>
    </source>
</evidence>
<dbReference type="InterPro" id="IPR052341">
    <property type="entry name" value="LOG_family_nucleotidases"/>
</dbReference>
<dbReference type="GO" id="GO:0005829">
    <property type="term" value="C:cytosol"/>
    <property type="evidence" value="ECO:0007669"/>
    <property type="project" value="TreeGrafter"/>
</dbReference>
<keyword evidence="4" id="KW-1185">Reference proteome</keyword>
<comment type="similarity">
    <text evidence="2">Belongs to the LOG family.</text>
</comment>
<dbReference type="FunFam" id="3.40.50.450:FF:000011">
    <property type="entry name" value="TIGR00730 family Rossman fold protein"/>
    <property type="match status" value="1"/>
</dbReference>
<dbReference type="InterPro" id="IPR031100">
    <property type="entry name" value="LOG_fam"/>
</dbReference>
<accession>A0A4R3KUX0</accession>
<dbReference type="InterPro" id="IPR005269">
    <property type="entry name" value="LOG"/>
</dbReference>
<keyword evidence="2" id="KW-0203">Cytokinin biosynthesis</keyword>
<evidence type="ECO:0000256" key="2">
    <source>
        <dbReference type="RuleBase" id="RU363015"/>
    </source>
</evidence>
<dbReference type="OrthoDB" id="9801098at2"/>
<gene>
    <name evidence="3" type="ORF">EDD80_10330</name>
</gene>
<reference evidence="3 4" key="1">
    <citation type="submission" date="2019-03" db="EMBL/GenBank/DDBJ databases">
        <title>Genomic Encyclopedia of Type Strains, Phase IV (KMG-IV): sequencing the most valuable type-strain genomes for metagenomic binning, comparative biology and taxonomic classification.</title>
        <authorList>
            <person name="Goeker M."/>
        </authorList>
    </citation>
    <scope>NUCLEOTIDE SEQUENCE [LARGE SCALE GENOMIC DNA]</scope>
    <source>
        <strain evidence="3 4">DSM 21100</strain>
    </source>
</reference>
<dbReference type="PANTHER" id="PTHR43393:SF3">
    <property type="entry name" value="LYSINE DECARBOXYLASE-LIKE PROTEIN"/>
    <property type="match status" value="1"/>
</dbReference>
<protein>
    <recommendedName>
        <fullName evidence="2">Cytokinin riboside 5'-monophosphate phosphoribohydrolase</fullName>
        <ecNumber evidence="2">3.2.2.n1</ecNumber>
    </recommendedName>
</protein>
<sequence>MNSEEAIRKAFGQKDWQSIKVNDSWQIFKMMSEFVEGFEKMARIGPCVSIFGSARTKPGHKYYEMATEIAGKLTSRGFGIITGGGPGIMEAANKGAQMNGGKSVGLNIHLPHEQDSNPYIDKDKLMNYDYFFVRKVMFVKYSQGFIVLPGGFGTMDELFEAITLIQTSKIAEFPIILVGKSFWSGLIDWIKEEVLDRENNVGPQDLNLFRIVDTAEEAVEHVVRFYEKYVLKPNF</sequence>
<dbReference type="GO" id="GO:0008714">
    <property type="term" value="F:AMP nucleosidase activity"/>
    <property type="evidence" value="ECO:0007669"/>
    <property type="project" value="UniProtKB-EC"/>
</dbReference>
<evidence type="ECO:0000313" key="3">
    <source>
        <dbReference type="EMBL" id="TCS88169.1"/>
    </source>
</evidence>
<dbReference type="EC" id="3.2.2.n1" evidence="2"/>
<dbReference type="Pfam" id="PF03641">
    <property type="entry name" value="Lysine_decarbox"/>
    <property type="match status" value="1"/>
</dbReference>
<dbReference type="NCBIfam" id="TIGR00730">
    <property type="entry name" value="Rossman fold protein, TIGR00730 family"/>
    <property type="match status" value="1"/>
</dbReference>
<dbReference type="PANTHER" id="PTHR43393">
    <property type="entry name" value="CYTOKININ RIBOSIDE 5'-MONOPHOSPHATE PHOSPHORIBOHYDROLASE"/>
    <property type="match status" value="1"/>
</dbReference>